<reference evidence="2 3" key="1">
    <citation type="journal article" date="2014" name="BMC Genomics">
        <title>The genome of the intracellular bacterium of the coastal bivalve, Solemya velum: a blueprint for thriving in and out of symbiosis.</title>
        <authorList>
            <person name="Dmytrenko O."/>
            <person name="Russell S.L."/>
            <person name="Loo W.T."/>
            <person name="Fontanez K.M."/>
            <person name="Liao L."/>
            <person name="Roeselers G."/>
            <person name="Sharma R."/>
            <person name="Stewart F.J."/>
            <person name="Newton I.L."/>
            <person name="Woyke T."/>
            <person name="Wu D."/>
            <person name="Lang J.M."/>
            <person name="Eisen J.A."/>
            <person name="Cavanaugh C.M."/>
        </authorList>
    </citation>
    <scope>NUCLEOTIDE SEQUENCE [LARGE SCALE GENOMIC DNA]</scope>
    <source>
        <strain evidence="2 3">WH</strain>
    </source>
</reference>
<comment type="caution">
    <text evidence="2">The sequence shown here is derived from an EMBL/GenBank/DDBJ whole genome shotgun (WGS) entry which is preliminary data.</text>
</comment>
<dbReference type="InterPro" id="IPR025711">
    <property type="entry name" value="PepSY"/>
</dbReference>
<evidence type="ECO:0000259" key="1">
    <source>
        <dbReference type="Pfam" id="PF03413"/>
    </source>
</evidence>
<feature type="domain" description="PepSY" evidence="1">
    <location>
        <begin position="48"/>
        <end position="106"/>
    </location>
</feature>
<sequence length="109" mass="12223">MIKDTGILMTGSVYQLILAIFLACMTQTSLADEDYGNARKLVESGTILSLEQILDHLGTRVEGKILEVEFEREDGHYIYEIEILDDSGLVRELEVDAVSGEILKMELED</sequence>
<dbReference type="EMBL" id="JRAA01000002">
    <property type="protein sequence ID" value="KHF24978.1"/>
    <property type="molecule type" value="Genomic_DNA"/>
</dbReference>
<dbReference type="RefSeq" id="WP_230208735.1">
    <property type="nucleotide sequence ID" value="NZ_JRAA01000002.1"/>
</dbReference>
<dbReference type="PROSITE" id="PS51257">
    <property type="entry name" value="PROKAR_LIPOPROTEIN"/>
    <property type="match status" value="1"/>
</dbReference>
<accession>A0A0B0H444</accession>
<gene>
    <name evidence="2" type="ORF">JV46_08930</name>
</gene>
<dbReference type="STRING" id="2340.JV46_08930"/>
<dbReference type="Gene3D" id="3.10.450.40">
    <property type="match status" value="1"/>
</dbReference>
<dbReference type="eggNOG" id="COG3212">
    <property type="taxonomic scope" value="Bacteria"/>
</dbReference>
<dbReference type="AlphaFoldDB" id="A0A0B0H444"/>
<dbReference type="Pfam" id="PF03413">
    <property type="entry name" value="PepSY"/>
    <property type="match status" value="1"/>
</dbReference>
<name>A0A0B0H444_SOVGS</name>
<protein>
    <submittedName>
        <fullName evidence="2">Peptidase propeptide</fullName>
    </submittedName>
</protein>
<evidence type="ECO:0000313" key="3">
    <source>
        <dbReference type="Proteomes" id="UP000030856"/>
    </source>
</evidence>
<keyword evidence="3" id="KW-1185">Reference proteome</keyword>
<evidence type="ECO:0000313" key="2">
    <source>
        <dbReference type="EMBL" id="KHF24978.1"/>
    </source>
</evidence>
<dbReference type="Proteomes" id="UP000030856">
    <property type="component" value="Unassembled WGS sequence"/>
</dbReference>
<proteinExistence type="predicted"/>
<dbReference type="GeneID" id="86992217"/>
<organism evidence="2 3">
    <name type="scientific">Solemya velum gill symbiont</name>
    <dbReference type="NCBI Taxonomy" id="2340"/>
    <lineage>
        <taxon>Bacteria</taxon>
        <taxon>Pseudomonadati</taxon>
        <taxon>Pseudomonadota</taxon>
        <taxon>Gammaproteobacteria</taxon>
        <taxon>sulfur-oxidizing symbionts</taxon>
    </lineage>
</organism>